<dbReference type="EMBL" id="KV878342">
    <property type="protein sequence ID" value="OJJ46792.1"/>
    <property type="molecule type" value="Genomic_DNA"/>
</dbReference>
<dbReference type="PANTHER" id="PTHR43040">
    <property type="entry name" value="RIBONUCLEASE D"/>
    <property type="match status" value="1"/>
</dbReference>
<evidence type="ECO:0000313" key="4">
    <source>
        <dbReference type="Proteomes" id="UP000184188"/>
    </source>
</evidence>
<dbReference type="STRING" id="1073090.A0A1L9SHV1"/>
<evidence type="ECO:0000259" key="2">
    <source>
        <dbReference type="SMART" id="SM00474"/>
    </source>
</evidence>
<dbReference type="SMART" id="SM00474">
    <property type="entry name" value="35EXOc"/>
    <property type="match status" value="1"/>
</dbReference>
<evidence type="ECO:0000313" key="3">
    <source>
        <dbReference type="EMBL" id="OJJ46792.1"/>
    </source>
</evidence>
<reference evidence="4" key="1">
    <citation type="journal article" date="2017" name="Genome Biol.">
        <title>Comparative genomics reveals high biological diversity and specific adaptations in the industrially and medically important fungal genus Aspergillus.</title>
        <authorList>
            <person name="de Vries R.P."/>
            <person name="Riley R."/>
            <person name="Wiebenga A."/>
            <person name="Aguilar-Osorio G."/>
            <person name="Amillis S."/>
            <person name="Uchima C.A."/>
            <person name="Anderluh G."/>
            <person name="Asadollahi M."/>
            <person name="Askin M."/>
            <person name="Barry K."/>
            <person name="Battaglia E."/>
            <person name="Bayram O."/>
            <person name="Benocci T."/>
            <person name="Braus-Stromeyer S.A."/>
            <person name="Caldana C."/>
            <person name="Canovas D."/>
            <person name="Cerqueira G.C."/>
            <person name="Chen F."/>
            <person name="Chen W."/>
            <person name="Choi C."/>
            <person name="Clum A."/>
            <person name="Dos Santos R.A."/>
            <person name="Damasio A.R."/>
            <person name="Diallinas G."/>
            <person name="Emri T."/>
            <person name="Fekete E."/>
            <person name="Flipphi M."/>
            <person name="Freyberg S."/>
            <person name="Gallo A."/>
            <person name="Gournas C."/>
            <person name="Habgood R."/>
            <person name="Hainaut M."/>
            <person name="Harispe M.L."/>
            <person name="Henrissat B."/>
            <person name="Hilden K.S."/>
            <person name="Hope R."/>
            <person name="Hossain A."/>
            <person name="Karabika E."/>
            <person name="Karaffa L."/>
            <person name="Karanyi Z."/>
            <person name="Krasevec N."/>
            <person name="Kuo A."/>
            <person name="Kusch H."/>
            <person name="LaButti K."/>
            <person name="Lagendijk E.L."/>
            <person name="Lapidus A."/>
            <person name="Levasseur A."/>
            <person name="Lindquist E."/>
            <person name="Lipzen A."/>
            <person name="Logrieco A.F."/>
            <person name="MacCabe A."/>
            <person name="Maekelae M.R."/>
            <person name="Malavazi I."/>
            <person name="Melin P."/>
            <person name="Meyer V."/>
            <person name="Mielnichuk N."/>
            <person name="Miskei M."/>
            <person name="Molnar A.P."/>
            <person name="Mule G."/>
            <person name="Ngan C.Y."/>
            <person name="Orejas M."/>
            <person name="Orosz E."/>
            <person name="Ouedraogo J.P."/>
            <person name="Overkamp K.M."/>
            <person name="Park H.-S."/>
            <person name="Perrone G."/>
            <person name="Piumi F."/>
            <person name="Punt P.J."/>
            <person name="Ram A.F."/>
            <person name="Ramon A."/>
            <person name="Rauscher S."/>
            <person name="Record E."/>
            <person name="Riano-Pachon D.M."/>
            <person name="Robert V."/>
            <person name="Roehrig J."/>
            <person name="Ruller R."/>
            <person name="Salamov A."/>
            <person name="Salih N.S."/>
            <person name="Samson R.A."/>
            <person name="Sandor E."/>
            <person name="Sanguinetti M."/>
            <person name="Schuetze T."/>
            <person name="Sepcic K."/>
            <person name="Shelest E."/>
            <person name="Sherlock G."/>
            <person name="Sophianopoulou V."/>
            <person name="Squina F.M."/>
            <person name="Sun H."/>
            <person name="Susca A."/>
            <person name="Todd R.B."/>
            <person name="Tsang A."/>
            <person name="Unkles S.E."/>
            <person name="van de Wiele N."/>
            <person name="van Rossen-Uffink D."/>
            <person name="Oliveira J.V."/>
            <person name="Vesth T.C."/>
            <person name="Visser J."/>
            <person name="Yu J.-H."/>
            <person name="Zhou M."/>
            <person name="Andersen M.R."/>
            <person name="Archer D.B."/>
            <person name="Baker S.E."/>
            <person name="Benoit I."/>
            <person name="Brakhage A.A."/>
            <person name="Braus G.H."/>
            <person name="Fischer R."/>
            <person name="Frisvad J.C."/>
            <person name="Goldman G.H."/>
            <person name="Houbraken J."/>
            <person name="Oakley B."/>
            <person name="Pocsi I."/>
            <person name="Scazzocchio C."/>
            <person name="Seiboth B."/>
            <person name="vanKuyk P.A."/>
            <person name="Wortman J."/>
            <person name="Dyer P.S."/>
            <person name="Grigoriev I.V."/>
        </authorList>
    </citation>
    <scope>NUCLEOTIDE SEQUENCE [LARGE SCALE GENOMIC DNA]</scope>
    <source>
        <strain evidence="4">CBS 506.65</strain>
    </source>
</reference>
<dbReference type="VEuPathDB" id="FungiDB:ASPZODRAFT_132945"/>
<sequence length="276" mass="31643">MPKDTVFINDQQGLKDLIDLVARQDNSIGDLQPLLYIDLEGERLSRHGKVSLVTVLVYLGLGLEYSYIIDIHTLGSTAFSTVGSLGKSLKDILESPQILKVFFDVRNDSDALYAHYGIALQGVRDIQLMENASRPTTKRRKFLSGLSKCIEGVTYGKKRDQWKLSKEKGESLWDPKKGGSYNVFNTRPLPNEITSYCVGDVRYLSALYRKYYRDRNDWNCLIAEESQKRVAESQTVEYQPHEPEKGMSSWSTEQNKMLDSWNTPYKSRDYFSHSKK</sequence>
<proteinExistence type="predicted"/>
<dbReference type="AlphaFoldDB" id="A0A1L9SHV1"/>
<feature type="region of interest" description="Disordered" evidence="1">
    <location>
        <begin position="231"/>
        <end position="252"/>
    </location>
</feature>
<feature type="domain" description="3'-5' exonuclease" evidence="2">
    <location>
        <begin position="5"/>
        <end position="216"/>
    </location>
</feature>
<keyword evidence="4" id="KW-1185">Reference proteome</keyword>
<dbReference type="RefSeq" id="XP_022581302.1">
    <property type="nucleotide sequence ID" value="XM_022723153.1"/>
</dbReference>
<dbReference type="Gene3D" id="3.30.420.10">
    <property type="entry name" value="Ribonuclease H-like superfamily/Ribonuclease H"/>
    <property type="match status" value="1"/>
</dbReference>
<dbReference type="GO" id="GO:0006139">
    <property type="term" value="P:nucleobase-containing compound metabolic process"/>
    <property type="evidence" value="ECO:0007669"/>
    <property type="project" value="InterPro"/>
</dbReference>
<dbReference type="GO" id="GO:0008408">
    <property type="term" value="F:3'-5' exonuclease activity"/>
    <property type="evidence" value="ECO:0007669"/>
    <property type="project" value="InterPro"/>
</dbReference>
<dbReference type="InterPro" id="IPR012337">
    <property type="entry name" value="RNaseH-like_sf"/>
</dbReference>
<organism evidence="3 4">
    <name type="scientific">Penicilliopsis zonata CBS 506.65</name>
    <dbReference type="NCBI Taxonomy" id="1073090"/>
    <lineage>
        <taxon>Eukaryota</taxon>
        <taxon>Fungi</taxon>
        <taxon>Dikarya</taxon>
        <taxon>Ascomycota</taxon>
        <taxon>Pezizomycotina</taxon>
        <taxon>Eurotiomycetes</taxon>
        <taxon>Eurotiomycetidae</taxon>
        <taxon>Eurotiales</taxon>
        <taxon>Aspergillaceae</taxon>
        <taxon>Penicilliopsis</taxon>
    </lineage>
</organism>
<dbReference type="InterPro" id="IPR002562">
    <property type="entry name" value="3'-5'_exonuclease_dom"/>
</dbReference>
<dbReference type="InterPro" id="IPR036397">
    <property type="entry name" value="RNaseH_sf"/>
</dbReference>
<dbReference type="SUPFAM" id="SSF53098">
    <property type="entry name" value="Ribonuclease H-like"/>
    <property type="match status" value="1"/>
</dbReference>
<name>A0A1L9SHV1_9EURO</name>
<dbReference type="GeneID" id="34609618"/>
<dbReference type="GO" id="GO:0003676">
    <property type="term" value="F:nucleic acid binding"/>
    <property type="evidence" value="ECO:0007669"/>
    <property type="project" value="InterPro"/>
</dbReference>
<gene>
    <name evidence="3" type="ORF">ASPZODRAFT_132945</name>
</gene>
<accession>A0A1L9SHV1</accession>
<evidence type="ECO:0000256" key="1">
    <source>
        <dbReference type="SAM" id="MobiDB-lite"/>
    </source>
</evidence>
<dbReference type="PANTHER" id="PTHR43040:SF1">
    <property type="entry name" value="RIBONUCLEASE D"/>
    <property type="match status" value="1"/>
</dbReference>
<protein>
    <recommendedName>
        <fullName evidence="2">3'-5' exonuclease domain-containing protein</fullName>
    </recommendedName>
</protein>
<dbReference type="Pfam" id="PF01612">
    <property type="entry name" value="DNA_pol_A_exo1"/>
    <property type="match status" value="1"/>
</dbReference>
<dbReference type="Proteomes" id="UP000184188">
    <property type="component" value="Unassembled WGS sequence"/>
</dbReference>
<dbReference type="OrthoDB" id="26838at2759"/>